<dbReference type="Pfam" id="PF10350">
    <property type="entry name" value="DUF2428"/>
    <property type="match status" value="2"/>
</dbReference>
<dbReference type="Proteomes" id="UP000245119">
    <property type="component" value="Linkage Group LG8"/>
</dbReference>
<gene>
    <name evidence="5" type="ORF">C0Q70_13651</name>
</gene>
<dbReference type="InterPro" id="IPR019442">
    <property type="entry name" value="THADA/TRM732_DUF2428"/>
</dbReference>
<dbReference type="InterPro" id="IPR051954">
    <property type="entry name" value="tRNA_methyltransferase_THADA"/>
</dbReference>
<evidence type="ECO:0000313" key="6">
    <source>
        <dbReference type="Proteomes" id="UP000245119"/>
    </source>
</evidence>
<comment type="similarity">
    <text evidence="1">Belongs to the THADA family.</text>
</comment>
<feature type="domain" description="tRNA (32-2'-O)-methyltransferase regulator THADA-like C-terminal TPR repeats region" evidence="4">
    <location>
        <begin position="909"/>
        <end position="1065"/>
    </location>
</feature>
<dbReference type="EMBL" id="PZQS01000008">
    <property type="protein sequence ID" value="PVD25984.1"/>
    <property type="molecule type" value="Genomic_DNA"/>
</dbReference>
<organism evidence="5 6">
    <name type="scientific">Pomacea canaliculata</name>
    <name type="common">Golden apple snail</name>
    <dbReference type="NCBI Taxonomy" id="400727"/>
    <lineage>
        <taxon>Eukaryota</taxon>
        <taxon>Metazoa</taxon>
        <taxon>Spiralia</taxon>
        <taxon>Lophotrochozoa</taxon>
        <taxon>Mollusca</taxon>
        <taxon>Gastropoda</taxon>
        <taxon>Caenogastropoda</taxon>
        <taxon>Architaenioglossa</taxon>
        <taxon>Ampullarioidea</taxon>
        <taxon>Ampullariidae</taxon>
        <taxon>Pomacea</taxon>
    </lineage>
</organism>
<evidence type="ECO:0000259" key="3">
    <source>
        <dbReference type="Pfam" id="PF10350"/>
    </source>
</evidence>
<protein>
    <recommendedName>
        <fullName evidence="7">DUF2428 domain-containing protein</fullName>
    </recommendedName>
</protein>
<sequence>MAAKILREMQAPIDVGTVDGQQLITQIVSCYINACETTKVARGWEKILISAGSACQNFIKLKLTEQILDIIKTPEPHNLKKVSAILEHSSIIKELASGILADVFALLGKLFTDLIFTHHGSFSKSEEEKLCCTVKTCSRDITLLAGTAAAMIITLFPSPDQIVGHFFSVYDIISQGLPVIKIEWLRFEDFLSKCTPQRDSGITTGSCLPKIALLKSIIMMSSNDIMCCMAGPALVEPNKDHSEMLLPFLLRLFPAICELCDADANFKYLSFHLLALWYKKLSVCLPTLMELNSNLRITDKKSSFLQETVKRIWTNWDSPIEGVAEFVTEIFKIMLEVWYQEVAKVQSDNTGYANELITKVMSMPWHSRSRYKPLSLLIPFVDVTLCQNESLKLELLHCMGTSYLAALATDVYSAFITSIRNKWPPEKQVQIWQEIWMTTVVSGLTNDNCVLRSRVCVYWLPVSLKILPDSGTVLYHHLLQKLQTMEDNSVHLRTLFAWVTVSRHIRSLKEMNLELLIQETALHILLKYYPWAQESGSEFLTDKDHLATHLLTSGIDRCRSPRAYETRSGALLVRLVYEKFVRDQGFCFHLSQQEQLEKVSHNKVISEEASITFFYDVLLGLIESSLQEATRDVLLASRCQPFHGLIQALCLCIHTESCKPVGMPAAKWKKVLLRTVSLSTDTISLMLRILAGDQGSSGSCPSFAEMGIALELLLSDSQSEQEATSSLSPDFQLLLAWCWLNLKESCTCLGEVVASSVTQRKPENYMSLGEIEAVGQTFLKVLTQCRHRGAIEGCRNGFMQFCVVLMSSQNVDLCRVPAVILNQLLYSLEGDEMTSSVTRRSAGLPIVVQTVLQAEKRCKSIGRNDLVHAFNILKAIFSDASLAGDLFSHLGRMVQLVITCFESSSWAIRNAAAQVASILVTRMFGQKSKASISSNMMTLQEFSAHFPELLNFVSQKLDLWLVHRDRITEIQPSLFLVLTLLANLGPSADVCPDDSVMTKIQEKVALVMSSPVYFLRELSAASVVALTALSDTDIYVQKQLAKIQEHADQKQRYNIIHGIALCLEKILASRGVSSKAAERIVQFSLENQWLLQSACPMVSAKCIDVLCLAVKCLPEDSMLREQTVKSLLSILFAPVRHDLQISQSVLIGSTVTCLHDLCCQGHVTLSAQDFYLYCLQSENKDVCRAVLQCISTHQQHNDTAALWKYLQTERDELCLMEAANLLVTYHLRNHGDKSSIPADLNLYSVKSKFQKMNRIQAALFPVEAIVLAEKMSIAASADRMSHICDWSHRLNLYSQPFQNEDYRMAAAQGLCLAGLSILKCHTLNQTISLDSAVVGVLDACLILLEETNTDIRKFATHFVGSLQWDKKVPRELCNTSSDLCIHYPPSTLEILVEELELCVDSLAEMVSGRPIYNFSGETGMVACLLGLVMQAQDNINSTLFNTPKVLVEDKRNGMAKLHKC</sequence>
<reference evidence="5 6" key="1">
    <citation type="submission" date="2018-04" db="EMBL/GenBank/DDBJ databases">
        <title>The genome of golden apple snail Pomacea canaliculata provides insight into stress tolerance and invasive adaptation.</title>
        <authorList>
            <person name="Liu C."/>
            <person name="Liu B."/>
            <person name="Ren Y."/>
            <person name="Zhang Y."/>
            <person name="Wang H."/>
            <person name="Li S."/>
            <person name="Jiang F."/>
            <person name="Yin L."/>
            <person name="Zhang G."/>
            <person name="Qian W."/>
            <person name="Fan W."/>
        </authorList>
    </citation>
    <scope>NUCLEOTIDE SEQUENCE [LARGE SCALE GENOMIC DNA]</scope>
    <source>
        <strain evidence="5">SZHN2017</strain>
        <tissue evidence="5">Muscle</tissue>
    </source>
</reference>
<comment type="caution">
    <text evidence="5">The sequence shown here is derived from an EMBL/GenBank/DDBJ whole genome shotgun (WGS) entry which is preliminary data.</text>
</comment>
<dbReference type="Pfam" id="PF25151">
    <property type="entry name" value="TPR_Trm732_C"/>
    <property type="match status" value="1"/>
</dbReference>
<evidence type="ECO:0000256" key="1">
    <source>
        <dbReference type="ARBA" id="ARBA00010409"/>
    </source>
</evidence>
<dbReference type="STRING" id="400727.A0A2T7NXU7"/>
<keyword evidence="2" id="KW-0819">tRNA processing</keyword>
<feature type="domain" description="DUF2428" evidence="3">
    <location>
        <begin position="671"/>
        <end position="858"/>
    </location>
</feature>
<dbReference type="PANTHER" id="PTHR14387:SF0">
    <property type="entry name" value="DUF2428 DOMAIN-CONTAINING PROTEIN"/>
    <property type="match status" value="1"/>
</dbReference>
<dbReference type="OrthoDB" id="73997at2759"/>
<dbReference type="SUPFAM" id="SSF48371">
    <property type="entry name" value="ARM repeat"/>
    <property type="match status" value="1"/>
</dbReference>
<evidence type="ECO:0000313" key="5">
    <source>
        <dbReference type="EMBL" id="PVD25984.1"/>
    </source>
</evidence>
<accession>A0A2T7NXU7</accession>
<dbReference type="GO" id="GO:0005829">
    <property type="term" value="C:cytosol"/>
    <property type="evidence" value="ECO:0007669"/>
    <property type="project" value="TreeGrafter"/>
</dbReference>
<dbReference type="InterPro" id="IPR056842">
    <property type="entry name" value="THADA-like_TPR_C"/>
</dbReference>
<evidence type="ECO:0008006" key="7">
    <source>
        <dbReference type="Google" id="ProtNLM"/>
    </source>
</evidence>
<evidence type="ECO:0000259" key="4">
    <source>
        <dbReference type="Pfam" id="PF25151"/>
    </source>
</evidence>
<dbReference type="PANTHER" id="PTHR14387">
    <property type="entry name" value="THADA/DEATH RECEPTOR INTERACTING PROTEIN"/>
    <property type="match status" value="1"/>
</dbReference>
<keyword evidence="6" id="KW-1185">Reference proteome</keyword>
<dbReference type="InterPro" id="IPR016024">
    <property type="entry name" value="ARM-type_fold"/>
</dbReference>
<proteinExistence type="inferred from homology"/>
<name>A0A2T7NXU7_POMCA</name>
<feature type="domain" description="DUF2428" evidence="3">
    <location>
        <begin position="867"/>
        <end position="907"/>
    </location>
</feature>
<evidence type="ECO:0000256" key="2">
    <source>
        <dbReference type="ARBA" id="ARBA00022694"/>
    </source>
</evidence>
<dbReference type="GO" id="GO:0030488">
    <property type="term" value="P:tRNA methylation"/>
    <property type="evidence" value="ECO:0007669"/>
    <property type="project" value="TreeGrafter"/>
</dbReference>